<name>I4YS11_9HYPH</name>
<protein>
    <submittedName>
        <fullName evidence="1">Uncharacterized protein</fullName>
    </submittedName>
</protein>
<gene>
    <name evidence="1" type="ORF">MicloDRAFT_00033030</name>
</gene>
<reference evidence="1 2" key="1">
    <citation type="submission" date="2012-02" db="EMBL/GenBank/DDBJ databases">
        <title>Improved High-Quality Draft sequence of Microvirga sp. WSM3557.</title>
        <authorList>
            <consortium name="US DOE Joint Genome Institute"/>
            <person name="Lucas S."/>
            <person name="Han J."/>
            <person name="Lapidus A."/>
            <person name="Cheng J.-F."/>
            <person name="Goodwin L."/>
            <person name="Pitluck S."/>
            <person name="Peters L."/>
            <person name="Zhang X."/>
            <person name="Detter J.C."/>
            <person name="Han C."/>
            <person name="Tapia R."/>
            <person name="Land M."/>
            <person name="Hauser L."/>
            <person name="Kyrpides N."/>
            <person name="Ivanova N."/>
            <person name="Pagani I."/>
            <person name="Brau L."/>
            <person name="Yates R."/>
            <person name="O'Hara G."/>
            <person name="Rui T."/>
            <person name="Howieson J."/>
            <person name="Reeve W."/>
            <person name="Woyke T."/>
        </authorList>
    </citation>
    <scope>NUCLEOTIDE SEQUENCE [LARGE SCALE GENOMIC DNA]</scope>
    <source>
        <strain evidence="1 2">WSM3557</strain>
    </source>
</reference>
<dbReference type="Proteomes" id="UP000003947">
    <property type="component" value="Unassembled WGS sequence"/>
</dbReference>
<proteinExistence type="predicted"/>
<evidence type="ECO:0000313" key="2">
    <source>
        <dbReference type="Proteomes" id="UP000003947"/>
    </source>
</evidence>
<dbReference type="HOGENOM" id="CLU_2974410_0_0_5"/>
<accession>I4YS11</accession>
<dbReference type="PATRIC" id="fig|864069.3.peg.3595"/>
<evidence type="ECO:0000313" key="1">
    <source>
        <dbReference type="EMBL" id="EIM26753.1"/>
    </source>
</evidence>
<sequence length="58" mass="6702">MRKGRARSYDRVRDPLHRICPYGAVGISTSKGMCNKYKLHFANPYQNAACFNYTMLKT</sequence>
<dbReference type="EMBL" id="JH660645">
    <property type="protein sequence ID" value="EIM26753.1"/>
    <property type="molecule type" value="Genomic_DNA"/>
</dbReference>
<keyword evidence="2" id="KW-1185">Reference proteome</keyword>
<dbReference type="AlphaFoldDB" id="I4YS11"/>
<organism evidence="1 2">
    <name type="scientific">Microvirga lotononidis</name>
    <dbReference type="NCBI Taxonomy" id="864069"/>
    <lineage>
        <taxon>Bacteria</taxon>
        <taxon>Pseudomonadati</taxon>
        <taxon>Pseudomonadota</taxon>
        <taxon>Alphaproteobacteria</taxon>
        <taxon>Hyphomicrobiales</taxon>
        <taxon>Methylobacteriaceae</taxon>
        <taxon>Microvirga</taxon>
    </lineage>
</organism>